<name>A0ABV4U268_9BACT</name>
<comment type="similarity">
    <text evidence="1">Belongs to the metallo-dependent hydrolases superfamily. CpsB/CapC family.</text>
</comment>
<sequence length="263" mass="30341">MLHQFCSSASRPEPDPQNPLPPHRVGRIDIHCHLIPGVDDGCKTPEQTCECIRQLQRVGYTGSICTPHIWPDLFPDNDMPRIRQWTAQLQKHLDHVGLDYQLWPGGELRLFDGVIDWLEENEPPTLAGSRFVLLDFWESQWSRWIDDAFDWLIERDYQPILAHPERLGLDDLPRHLDSLQSRGVRLQGNFRCLTGEEGPQAEKWIRQFLAEGRYQLLAMDAHRPDTLASRIAGLEVARQCYDADDIDRKTIDLPRQVILGIDG</sequence>
<organism evidence="6 7">
    <name type="scientific">Natronomicrosphaera hydrolytica</name>
    <dbReference type="NCBI Taxonomy" id="3242702"/>
    <lineage>
        <taxon>Bacteria</taxon>
        <taxon>Pseudomonadati</taxon>
        <taxon>Planctomycetota</taxon>
        <taxon>Phycisphaerae</taxon>
        <taxon>Phycisphaerales</taxon>
        <taxon>Phycisphaeraceae</taxon>
        <taxon>Natronomicrosphaera</taxon>
    </lineage>
</organism>
<evidence type="ECO:0000256" key="3">
    <source>
        <dbReference type="ARBA" id="ARBA00022801"/>
    </source>
</evidence>
<dbReference type="RefSeq" id="WP_425344565.1">
    <property type="nucleotide sequence ID" value="NZ_JBGUBD010000003.1"/>
</dbReference>
<dbReference type="Proteomes" id="UP001575105">
    <property type="component" value="Unassembled WGS sequence"/>
</dbReference>
<evidence type="ECO:0000313" key="7">
    <source>
        <dbReference type="Proteomes" id="UP001575105"/>
    </source>
</evidence>
<dbReference type="SUPFAM" id="SSF89550">
    <property type="entry name" value="PHP domain-like"/>
    <property type="match status" value="1"/>
</dbReference>
<accession>A0ABV4U268</accession>
<feature type="region of interest" description="Disordered" evidence="5">
    <location>
        <begin position="1"/>
        <end position="22"/>
    </location>
</feature>
<protein>
    <recommendedName>
        <fullName evidence="2">protein-tyrosine-phosphatase</fullName>
        <ecNumber evidence="2">3.1.3.48</ecNumber>
    </recommendedName>
</protein>
<evidence type="ECO:0000256" key="1">
    <source>
        <dbReference type="ARBA" id="ARBA00005750"/>
    </source>
</evidence>
<evidence type="ECO:0000313" key="6">
    <source>
        <dbReference type="EMBL" id="MFA9477636.1"/>
    </source>
</evidence>
<keyword evidence="7" id="KW-1185">Reference proteome</keyword>
<comment type="caution">
    <text evidence="6">The sequence shown here is derived from an EMBL/GenBank/DDBJ whole genome shotgun (WGS) entry which is preliminary data.</text>
</comment>
<keyword evidence="3" id="KW-0378">Hydrolase</keyword>
<evidence type="ECO:0000256" key="2">
    <source>
        <dbReference type="ARBA" id="ARBA00013064"/>
    </source>
</evidence>
<dbReference type="EC" id="3.1.3.48" evidence="2"/>
<dbReference type="Gene3D" id="3.20.20.140">
    <property type="entry name" value="Metal-dependent hydrolases"/>
    <property type="match status" value="1"/>
</dbReference>
<proteinExistence type="inferred from homology"/>
<reference evidence="6 7" key="1">
    <citation type="submission" date="2024-08" db="EMBL/GenBank/DDBJ databases">
        <title>Whole-genome sequencing of halo(alkali)philic microorganisms from hypersaline lakes.</title>
        <authorList>
            <person name="Sorokin D.Y."/>
            <person name="Merkel A.Y."/>
            <person name="Messina E."/>
            <person name="Yakimov M."/>
        </authorList>
    </citation>
    <scope>NUCLEOTIDE SEQUENCE [LARGE SCALE GENOMIC DNA]</scope>
    <source>
        <strain evidence="6 7">AB-hyl4</strain>
    </source>
</reference>
<comment type="catalytic activity">
    <reaction evidence="4">
        <text>O-phospho-L-tyrosyl-[protein] + H2O = L-tyrosyl-[protein] + phosphate</text>
        <dbReference type="Rhea" id="RHEA:10684"/>
        <dbReference type="Rhea" id="RHEA-COMP:10136"/>
        <dbReference type="Rhea" id="RHEA-COMP:20101"/>
        <dbReference type="ChEBI" id="CHEBI:15377"/>
        <dbReference type="ChEBI" id="CHEBI:43474"/>
        <dbReference type="ChEBI" id="CHEBI:46858"/>
        <dbReference type="ChEBI" id="CHEBI:61978"/>
        <dbReference type="EC" id="3.1.3.48"/>
    </reaction>
</comment>
<feature type="compositionally biased region" description="Polar residues" evidence="5">
    <location>
        <begin position="1"/>
        <end position="10"/>
    </location>
</feature>
<evidence type="ECO:0000256" key="5">
    <source>
        <dbReference type="SAM" id="MobiDB-lite"/>
    </source>
</evidence>
<gene>
    <name evidence="6" type="ORF">ACERK3_04935</name>
</gene>
<dbReference type="InterPro" id="IPR016667">
    <property type="entry name" value="Caps_polysacc_synth_CpsB/CapC"/>
</dbReference>
<dbReference type="InterPro" id="IPR016195">
    <property type="entry name" value="Pol/histidinol_Pase-like"/>
</dbReference>
<evidence type="ECO:0000256" key="4">
    <source>
        <dbReference type="ARBA" id="ARBA00051722"/>
    </source>
</evidence>
<dbReference type="EMBL" id="JBGUBD010000003">
    <property type="protein sequence ID" value="MFA9477636.1"/>
    <property type="molecule type" value="Genomic_DNA"/>
</dbReference>
<dbReference type="PANTHER" id="PTHR39181">
    <property type="entry name" value="TYROSINE-PROTEIN PHOSPHATASE YWQE"/>
    <property type="match status" value="1"/>
</dbReference>
<dbReference type="Pfam" id="PF19567">
    <property type="entry name" value="CpsB_CapC"/>
    <property type="match status" value="1"/>
</dbReference>
<dbReference type="PANTHER" id="PTHR39181:SF1">
    <property type="entry name" value="TYROSINE-PROTEIN PHOSPHATASE YWQE"/>
    <property type="match status" value="1"/>
</dbReference>